<dbReference type="InterPro" id="IPR013087">
    <property type="entry name" value="Znf_C2H2_type"/>
</dbReference>
<dbReference type="Gene3D" id="3.30.160.60">
    <property type="entry name" value="Classic Zinc Finger"/>
    <property type="match status" value="4"/>
</dbReference>
<feature type="compositionally biased region" description="Polar residues" evidence="5">
    <location>
        <begin position="1939"/>
        <end position="1949"/>
    </location>
</feature>
<feature type="compositionally biased region" description="Polar residues" evidence="5">
    <location>
        <begin position="1439"/>
        <end position="1450"/>
    </location>
</feature>
<feature type="compositionally biased region" description="Polar residues" evidence="5">
    <location>
        <begin position="1626"/>
        <end position="1636"/>
    </location>
</feature>
<keyword evidence="3" id="KW-0863">Zinc-finger</keyword>
<dbReference type="SUPFAM" id="SSF57667">
    <property type="entry name" value="beta-beta-alpha zinc fingers"/>
    <property type="match status" value="3"/>
</dbReference>
<feature type="compositionally biased region" description="Polar residues" evidence="5">
    <location>
        <begin position="1511"/>
        <end position="1524"/>
    </location>
</feature>
<keyword evidence="4" id="KW-0862">Zinc</keyword>
<feature type="compositionally biased region" description="Polar residues" evidence="5">
    <location>
        <begin position="351"/>
        <end position="367"/>
    </location>
</feature>
<dbReference type="PROSITE" id="PS50157">
    <property type="entry name" value="ZINC_FINGER_C2H2_2"/>
    <property type="match status" value="6"/>
</dbReference>
<feature type="compositionally biased region" description="Basic and acidic residues" evidence="5">
    <location>
        <begin position="412"/>
        <end position="424"/>
    </location>
</feature>
<feature type="region of interest" description="Disordered" evidence="5">
    <location>
        <begin position="1694"/>
        <end position="1715"/>
    </location>
</feature>
<evidence type="ECO:0000313" key="6">
    <source>
        <dbReference type="EnsemblMetazoa" id="AAEL002896-PC"/>
    </source>
</evidence>
<reference evidence="6 7" key="1">
    <citation type="submission" date="2017-06" db="EMBL/GenBank/DDBJ databases">
        <title>Aedes aegypti genome working group (AGWG) sequencing and assembly.</title>
        <authorList>
            <consortium name="Aedes aegypti Genome Working Group (AGWG)"/>
            <person name="Matthews B.J."/>
        </authorList>
    </citation>
    <scope>NUCLEOTIDE SEQUENCE [LARGE SCALE GENOMIC DNA]</scope>
    <source>
        <strain evidence="6 7">LVP_AGWG</strain>
    </source>
</reference>
<dbReference type="Gene3D" id="2.170.270.10">
    <property type="entry name" value="SET domain"/>
    <property type="match status" value="1"/>
</dbReference>
<feature type="compositionally biased region" description="Polar residues" evidence="5">
    <location>
        <begin position="617"/>
        <end position="637"/>
    </location>
</feature>
<dbReference type="Proteomes" id="UP000008820">
    <property type="component" value="Chromosome 1"/>
</dbReference>
<accession>A0A6I8T7V6</accession>
<feature type="compositionally biased region" description="Acidic residues" evidence="5">
    <location>
        <begin position="546"/>
        <end position="571"/>
    </location>
</feature>
<feature type="region of interest" description="Disordered" evidence="5">
    <location>
        <begin position="1740"/>
        <end position="1807"/>
    </location>
</feature>
<feature type="region of interest" description="Disordered" evidence="5">
    <location>
        <begin position="1"/>
        <end position="146"/>
    </location>
</feature>
<evidence type="ECO:0000313" key="7">
    <source>
        <dbReference type="Proteomes" id="UP000008820"/>
    </source>
</evidence>
<feature type="region of interest" description="Disordered" evidence="5">
    <location>
        <begin position="231"/>
        <end position="372"/>
    </location>
</feature>
<feature type="compositionally biased region" description="Basic and acidic residues" evidence="5">
    <location>
        <begin position="1457"/>
        <end position="1471"/>
    </location>
</feature>
<feature type="region of interest" description="Disordered" evidence="5">
    <location>
        <begin position="1252"/>
        <end position="1326"/>
    </location>
</feature>
<dbReference type="GO" id="GO:0008276">
    <property type="term" value="F:protein methyltransferase activity"/>
    <property type="evidence" value="ECO:0007669"/>
    <property type="project" value="UniProtKB-ARBA"/>
</dbReference>
<feature type="region of interest" description="Disordered" evidence="5">
    <location>
        <begin position="456"/>
        <end position="494"/>
    </location>
</feature>
<dbReference type="OrthoDB" id="6369905at2759"/>
<dbReference type="GO" id="GO:0008757">
    <property type="term" value="F:S-adenosylmethionine-dependent methyltransferase activity"/>
    <property type="evidence" value="ECO:0007669"/>
    <property type="project" value="UniProtKB-ARBA"/>
</dbReference>
<keyword evidence="2" id="KW-0677">Repeat</keyword>
<feature type="compositionally biased region" description="Low complexity" evidence="5">
    <location>
        <begin position="1525"/>
        <end position="1537"/>
    </location>
</feature>
<dbReference type="GO" id="GO:0008170">
    <property type="term" value="F:N-methyltransferase activity"/>
    <property type="evidence" value="ECO:0007669"/>
    <property type="project" value="UniProtKB-ARBA"/>
</dbReference>
<feature type="compositionally biased region" description="Acidic residues" evidence="5">
    <location>
        <begin position="321"/>
        <end position="332"/>
    </location>
</feature>
<feature type="compositionally biased region" description="Pro residues" evidence="5">
    <location>
        <begin position="92"/>
        <end position="102"/>
    </location>
</feature>
<evidence type="ECO:0000256" key="4">
    <source>
        <dbReference type="ARBA" id="ARBA00022833"/>
    </source>
</evidence>
<dbReference type="SMART" id="SM00355">
    <property type="entry name" value="ZnF_C2H2"/>
    <property type="match status" value="7"/>
</dbReference>
<dbReference type="EnsemblMetazoa" id="AAEL002896-RC">
    <property type="protein sequence ID" value="AAEL002896-PC"/>
    <property type="gene ID" value="AAEL002896"/>
</dbReference>
<reference evidence="6" key="2">
    <citation type="submission" date="2020-05" db="UniProtKB">
        <authorList>
            <consortium name="EnsemblMetazoa"/>
        </authorList>
    </citation>
    <scope>IDENTIFICATION</scope>
    <source>
        <strain evidence="6">LVP_AGWG</strain>
    </source>
</reference>
<feature type="region of interest" description="Disordered" evidence="5">
    <location>
        <begin position="613"/>
        <end position="647"/>
    </location>
</feature>
<dbReference type="PROSITE" id="PS00028">
    <property type="entry name" value="ZINC_FINGER_C2H2_1"/>
    <property type="match status" value="5"/>
</dbReference>
<feature type="compositionally biased region" description="Basic and acidic residues" evidence="5">
    <location>
        <begin position="391"/>
        <end position="401"/>
    </location>
</feature>
<feature type="compositionally biased region" description="Low complexity" evidence="5">
    <location>
        <begin position="256"/>
        <end position="266"/>
    </location>
</feature>
<feature type="compositionally biased region" description="Polar residues" evidence="5">
    <location>
        <begin position="1644"/>
        <end position="1653"/>
    </location>
</feature>
<dbReference type="GO" id="GO:0008270">
    <property type="term" value="F:zinc ion binding"/>
    <property type="evidence" value="ECO:0007669"/>
    <property type="project" value="UniProtKB-KW"/>
</dbReference>
<keyword evidence="7" id="KW-1185">Reference proteome</keyword>
<feature type="region of interest" description="Disordered" evidence="5">
    <location>
        <begin position="1024"/>
        <end position="1046"/>
    </location>
</feature>
<feature type="region of interest" description="Disordered" evidence="5">
    <location>
        <begin position="391"/>
        <end position="424"/>
    </location>
</feature>
<dbReference type="Pfam" id="PF21549">
    <property type="entry name" value="PRDM2_PR"/>
    <property type="match status" value="1"/>
</dbReference>
<feature type="compositionally biased region" description="Low complexity" evidence="5">
    <location>
        <begin position="1743"/>
        <end position="1773"/>
    </location>
</feature>
<dbReference type="InterPro" id="IPR036236">
    <property type="entry name" value="Znf_C2H2_sf"/>
</dbReference>
<evidence type="ECO:0000256" key="3">
    <source>
        <dbReference type="ARBA" id="ARBA00022771"/>
    </source>
</evidence>
<feature type="region of interest" description="Disordered" evidence="5">
    <location>
        <begin position="1429"/>
        <end position="1544"/>
    </location>
</feature>
<evidence type="ECO:0000256" key="1">
    <source>
        <dbReference type="ARBA" id="ARBA00022723"/>
    </source>
</evidence>
<keyword evidence="1" id="KW-0479">Metal-binding</keyword>
<gene>
    <name evidence="6" type="primary">5576462</name>
</gene>
<feature type="compositionally biased region" description="Basic residues" evidence="5">
    <location>
        <begin position="1922"/>
        <end position="1938"/>
    </location>
</feature>
<evidence type="ECO:0000256" key="5">
    <source>
        <dbReference type="SAM" id="MobiDB-lite"/>
    </source>
</evidence>
<dbReference type="FunFam" id="3.30.160.60:FF:001636">
    <property type="entry name" value="CLUMA_CG004886, isoform A"/>
    <property type="match status" value="1"/>
</dbReference>
<feature type="compositionally biased region" description="Basic and acidic residues" evidence="5">
    <location>
        <begin position="1"/>
        <end position="11"/>
    </location>
</feature>
<feature type="compositionally biased region" description="Basic and acidic residues" evidence="5">
    <location>
        <begin position="456"/>
        <end position="477"/>
    </location>
</feature>
<feature type="compositionally biased region" description="Polar residues" evidence="5">
    <location>
        <begin position="1308"/>
        <end position="1319"/>
    </location>
</feature>
<protein>
    <submittedName>
        <fullName evidence="6">Uncharacterized protein</fullName>
    </submittedName>
</protein>
<sequence length="1964" mass="219507">MKLRAGMRDTMPKVLDSDTESEIPVSIQSNNNSEPNTDNEEKPETDALPVGRTSLPSAVENGNISDTDSICSNQSNTRTLPNGNSSQTSGPSLPPVRPPSPPSATANGNSSSSCASNNPNNCGNSSSGSSSSITNPNLNRAAAGTPVAGAADRVRKYRHQNFSKNIYIGTKNAEKWDTLRNLLQFKNDVEFVTFLLRLAEMDDRKRKNRIANGLNGDSDSLQDVLPGVLVSSKSDQSNGKPSTKKTKRVQFQESVNIINDNNSSSSMRTSGGGAGIFDFHEDEDDNENGPGVEFRRRRPRSQQPLRSPLPPSEDGHRDEDAAADGGDEDEEQFIVQNIIKKIPGRVGQGGNEVQQDSISSTMGSVSEDSLHTETEVLDYRIAEKIKTEMEEKQKLERKSFGEDIPSTSNFSEHSDRPSDDEAYDSKLDIKKIDIRKVPFDPKLGTSRKMKRETGSVDLRIEYEEQEYRPMTPEDRKPLLPPPKKPRKAPTTKNKACTGCGLKHGTDPCPLNTPLAVINNKIELNEWIEQNEDLIKKHKIVLKPENPEEMDDENEDNYDDDEDDDEGDENDENQFEEKLDIIPSFAETSLPSEFELRLAPLATTISTVTTANSTNTSQQMQIDANESSCSLAASQSGEQQPQQLPPPTATVTNTINHGLSIYTKIFIPKYTQLGPVIGLVAKETEIQDDCNMRYIYETFDGTKSTYINMENKNQANWLRYLRPARHRDQKNCVLKVRNEQIVFITCVDLEVGSELLYWSEESNSAWGKKKMEKTNCGGCNLKFDHPLYYRTHCSVFHDPAFSLTIRKYHCKVCGIAVLGKENIMKHAEKMHDGKGAYQCQFCSKFFLRLNYLEMHRTYGCSMNPQRARPLCDFCGRKFCQPQKLKVHIKRMHSDMAEVLRDFQCKLCSKLLGSRAALQRHSKEVHSRNSAVVSCPRCQKLFQNRSNLKIHMLTHSGVRPFKCAENECAAAFTTKQCLQFHYKKVHGYTQEQMPKIERSVAYTFDAYSGGMNDGLVDLLTDGLQRRQRRKLEPGEEGSSEKRKRVPKDLPGSILKTKNILESFSEICKNDSNLSLLSTKISSILSGNLKDFGKVPTGLPGMDGDGVRKEELDDDLDSNDCAERDERLEAIQRHLNQPLSDEKHEEFSQLHSRLSNISAQNEQNAMHYKLPSCEDEKPMTDGDGFGDLNSLTSSNQKYKEFMNGGNPGLVISKGSKKWISDNGHMQDDNNSENMLAAAANRDFLTKLIMNGGNVGHNTSHTQVADDDEDDDDNSTILDVVDSNNQNQQNPNVQNQQQSQQQQQQQQQQSQYTSSFAGLNNSLPDLPAFQNHTFPTHFNHQSLLGSFYNNNGGVTGRNAINTIPTSASMLVEAALNSVSNIINEAEMNNSSNENQNLHMDIDGNNTASAENNLQANSFSTEEMNSSVDEMKMMKPHGFPLPMNSMSQFSTQSPDDASIIQERNELEVRPKSRDKLTNYGDGEMLGYDDQPHQQQQSQSALHKHTPSVDSVRSALSPDQNDFNYSNSNGAQRQQQQAQQTATNSPARSVSRQIYGEHDLISPASTPSLPRYDFGADNNSYARRQEKTISSLALENFEANLKNQHHMQHLSSDEDSSIVIAENLSVSASSNEPKLKITNPTSGGDFITPNAGSGSNKYESVRNSLGSDLSTDLRLKYNSEANVDLPDFRSSNAMNETSDFQGLDMTSRTGLSSSYSHSNFQVPSSGGNLNFNRYHHHIYDILNEREQHQQQQQQQQQHQQQQQEFQLQQQQQQQQMQHMLQDHIGQDAESEQPASVDLSRTSNYLVPSPPSPAIPYSHPHPDMIRMVSLDLSANSGGNMIVGNTPHHVRHPSFLSSQIQHSNRDSLPDHHRLLASEQLAATNHRLLVDPAAHLIFEQNNRLLAETPGPAPPPPRHVVSPQRGFGAYHHHHHHQVGSSNYHHHSVKQNLTSPPLNQHASAAANYHPFPTYY</sequence>
<feature type="compositionally biased region" description="Polar residues" evidence="5">
    <location>
        <begin position="231"/>
        <end position="241"/>
    </location>
</feature>
<feature type="compositionally biased region" description="Acidic residues" evidence="5">
    <location>
        <begin position="1261"/>
        <end position="1270"/>
    </location>
</feature>
<organism evidence="6 7">
    <name type="scientific">Aedes aegypti</name>
    <name type="common">Yellowfever mosquito</name>
    <name type="synonym">Culex aegypti</name>
    <dbReference type="NCBI Taxonomy" id="7159"/>
    <lineage>
        <taxon>Eukaryota</taxon>
        <taxon>Metazoa</taxon>
        <taxon>Ecdysozoa</taxon>
        <taxon>Arthropoda</taxon>
        <taxon>Hexapoda</taxon>
        <taxon>Insecta</taxon>
        <taxon>Pterygota</taxon>
        <taxon>Neoptera</taxon>
        <taxon>Endopterygota</taxon>
        <taxon>Diptera</taxon>
        <taxon>Nematocera</taxon>
        <taxon>Culicoidea</taxon>
        <taxon>Culicidae</taxon>
        <taxon>Culicinae</taxon>
        <taxon>Aedini</taxon>
        <taxon>Aedes</taxon>
        <taxon>Stegomyia</taxon>
    </lineage>
</organism>
<feature type="region of interest" description="Disordered" evidence="5">
    <location>
        <begin position="539"/>
        <end position="571"/>
    </location>
</feature>
<dbReference type="PANTHER" id="PTHR24379">
    <property type="entry name" value="KRAB AND ZINC FINGER DOMAIN-CONTAINING"/>
    <property type="match status" value="1"/>
</dbReference>
<dbReference type="InParanoid" id="A0A6I8T7V6"/>
<feature type="compositionally biased region" description="Polar residues" evidence="5">
    <location>
        <begin position="54"/>
        <end position="88"/>
    </location>
</feature>
<feature type="compositionally biased region" description="Low complexity" evidence="5">
    <location>
        <begin position="1279"/>
        <end position="1307"/>
    </location>
</feature>
<dbReference type="PANTHER" id="PTHR24379:SF121">
    <property type="entry name" value="C2H2-TYPE DOMAIN-CONTAINING PROTEIN"/>
    <property type="match status" value="1"/>
</dbReference>
<feature type="compositionally biased region" description="Polar residues" evidence="5">
    <location>
        <begin position="26"/>
        <end position="36"/>
    </location>
</feature>
<feature type="region of interest" description="Disordered" evidence="5">
    <location>
        <begin position="1626"/>
        <end position="1653"/>
    </location>
</feature>
<name>A0A6I8T7V6_AEDAE</name>
<proteinExistence type="predicted"/>
<dbReference type="PROSITE" id="PS50280">
    <property type="entry name" value="SET"/>
    <property type="match status" value="1"/>
</dbReference>
<feature type="compositionally biased region" description="Low complexity" evidence="5">
    <location>
        <begin position="103"/>
        <end position="146"/>
    </location>
</feature>
<evidence type="ECO:0000256" key="2">
    <source>
        <dbReference type="ARBA" id="ARBA00022737"/>
    </source>
</evidence>
<dbReference type="InterPro" id="IPR046341">
    <property type="entry name" value="SET_dom_sf"/>
</dbReference>
<dbReference type="FunFam" id="3.30.160.60:FF:001536">
    <property type="entry name" value="CLUMA_CG004886, isoform A"/>
    <property type="match status" value="1"/>
</dbReference>
<feature type="region of interest" description="Disordered" evidence="5">
    <location>
        <begin position="1922"/>
        <end position="1949"/>
    </location>
</feature>
<dbReference type="FunCoup" id="A0A6I8T7V6">
    <property type="interactions" value="3"/>
</dbReference>
<dbReference type="InterPro" id="IPR001214">
    <property type="entry name" value="SET_dom"/>
</dbReference>